<comment type="caution">
    <text evidence="14">The sequence shown here is derived from an EMBL/GenBank/DDBJ whole genome shotgun (WGS) entry which is preliminary data.</text>
</comment>
<keyword evidence="5 11" id="KW-0812">Transmembrane</keyword>
<dbReference type="GO" id="GO:0016887">
    <property type="term" value="F:ATP hydrolysis activity"/>
    <property type="evidence" value="ECO:0007669"/>
    <property type="project" value="InterPro"/>
</dbReference>
<dbReference type="Gene3D" id="1.20.1560.10">
    <property type="entry name" value="ABC transporter type 1, transmembrane domain"/>
    <property type="match status" value="1"/>
</dbReference>
<dbReference type="GO" id="GO:0015421">
    <property type="term" value="F:ABC-type oligopeptide transporter activity"/>
    <property type="evidence" value="ECO:0007669"/>
    <property type="project" value="TreeGrafter"/>
</dbReference>
<protein>
    <submittedName>
        <fullName evidence="14">ABC transporter ATP-binding protein</fullName>
    </submittedName>
</protein>
<feature type="transmembrane region" description="Helical" evidence="11">
    <location>
        <begin position="37"/>
        <end position="58"/>
    </location>
</feature>
<evidence type="ECO:0000313" key="14">
    <source>
        <dbReference type="EMBL" id="KAB1659406.1"/>
    </source>
</evidence>
<keyword evidence="8 11" id="KW-1133">Transmembrane helix</keyword>
<dbReference type="InterPro" id="IPR039421">
    <property type="entry name" value="Type_1_exporter"/>
</dbReference>
<dbReference type="InterPro" id="IPR003593">
    <property type="entry name" value="AAA+_ATPase"/>
</dbReference>
<dbReference type="SUPFAM" id="SSF52540">
    <property type="entry name" value="P-loop containing nucleoside triphosphate hydrolases"/>
    <property type="match status" value="1"/>
</dbReference>
<evidence type="ECO:0000256" key="7">
    <source>
        <dbReference type="ARBA" id="ARBA00022840"/>
    </source>
</evidence>
<dbReference type="PROSITE" id="PS50929">
    <property type="entry name" value="ABC_TM1F"/>
    <property type="match status" value="1"/>
</dbReference>
<comment type="similarity">
    <text evidence="10">Belongs to the ABC transporter superfamily. Siderophore-Fe(3+) uptake transporter (SIUT) (TC 3.A.1.21) family.</text>
</comment>
<dbReference type="FunFam" id="3.40.50.300:FF:000221">
    <property type="entry name" value="Multidrug ABC transporter ATP-binding protein"/>
    <property type="match status" value="1"/>
</dbReference>
<dbReference type="InterPro" id="IPR027417">
    <property type="entry name" value="P-loop_NTPase"/>
</dbReference>
<evidence type="ECO:0000256" key="11">
    <source>
        <dbReference type="SAM" id="Phobius"/>
    </source>
</evidence>
<keyword evidence="9 11" id="KW-0472">Membrane</keyword>
<keyword evidence="4" id="KW-0997">Cell inner membrane</keyword>
<dbReference type="AlphaFoldDB" id="A0A7J5BYG6"/>
<dbReference type="RefSeq" id="WP_158039906.1">
    <property type="nucleotide sequence ID" value="NZ_JACCFV010000001.1"/>
</dbReference>
<keyword evidence="2" id="KW-0813">Transport</keyword>
<dbReference type="SMART" id="SM00382">
    <property type="entry name" value="AAA"/>
    <property type="match status" value="1"/>
</dbReference>
<evidence type="ECO:0000256" key="4">
    <source>
        <dbReference type="ARBA" id="ARBA00022519"/>
    </source>
</evidence>
<sequence>MPTSNRKRAASRERPDAEPRATFAQLLPHLFADVPRMIGIIVVSIVAAAFSLAQPAIVSVLITRVQSGEALSWLLWSLVAVVVVGAVLQGYQHFLLQLTGESIVLNTRRLLIAKLLRLPVAEFDARRTGDLVSRVGSDTTLLRAVLTQGLIEAVGGTLTFVGAVVAMIIIDPVLFAVTMSVVVFAGVAVALLGPRIRRASAAAQERVGDLTSAVERAVTAVRTVRATGSTEREEALVDAEAVGAYRRGVDVARVSALVVPVSGFALQAALIAVLGVGGMRVAAGLLDIAGLVAFVMFLFMLVMPLALFFGAVTAVNTALGALGRIQEIIDLPAEDAHDREEAPLVRLRGPANVEDEPDAPALAFDDVSFRYPNHVVRARVAHERAVARLDRAQRASGRGRRGEVDALYELDAARTDDPSPLVLDGVEFEVPRGSRIALVGPSGAGKSTSLALIERFYDVTSGAIRLGGVDVRSIERDELRRQIGYVQQDAPVLAGTLRDNLQLGRNDADDDECAAVLREVNLGGVLDRTREGLDAQIGEGGVRLSGGERQRLAIARTLLAAPPILLLDESTSSLDGANERAMRDAIDRVSDGRSLVVIAHRLSTVVDSDEIVVLDRGRVIGRGRHEALVETTPLYRDLAKHQLLVPGG</sequence>
<evidence type="ECO:0000256" key="1">
    <source>
        <dbReference type="ARBA" id="ARBA00004429"/>
    </source>
</evidence>
<reference evidence="14 15" key="1">
    <citation type="submission" date="2019-09" db="EMBL/GenBank/DDBJ databases">
        <title>Phylogeny of genus Pseudoclavibacter and closely related genus.</title>
        <authorList>
            <person name="Li Y."/>
        </authorList>
    </citation>
    <scope>NUCLEOTIDE SEQUENCE [LARGE SCALE GENOMIC DNA]</scope>
    <source>
        <strain evidence="14 15">DSM 23821</strain>
    </source>
</reference>
<dbReference type="InterPro" id="IPR036640">
    <property type="entry name" value="ABC1_TM_sf"/>
</dbReference>
<proteinExistence type="inferred from homology"/>
<name>A0A7J5BYG6_9MICO</name>
<dbReference type="Pfam" id="PF00664">
    <property type="entry name" value="ABC_membrane"/>
    <property type="match status" value="1"/>
</dbReference>
<organism evidence="14 15">
    <name type="scientific">Pseudoclavibacter chungangensis</name>
    <dbReference type="NCBI Taxonomy" id="587635"/>
    <lineage>
        <taxon>Bacteria</taxon>
        <taxon>Bacillati</taxon>
        <taxon>Actinomycetota</taxon>
        <taxon>Actinomycetes</taxon>
        <taxon>Micrococcales</taxon>
        <taxon>Microbacteriaceae</taxon>
        <taxon>Pseudoclavibacter</taxon>
    </lineage>
</organism>
<dbReference type="EMBL" id="WBJZ01000006">
    <property type="protein sequence ID" value="KAB1659406.1"/>
    <property type="molecule type" value="Genomic_DNA"/>
</dbReference>
<keyword evidence="3" id="KW-1003">Cell membrane</keyword>
<gene>
    <name evidence="14" type="ORF">F8O01_05580</name>
</gene>
<dbReference type="OrthoDB" id="9806127at2"/>
<evidence type="ECO:0000256" key="6">
    <source>
        <dbReference type="ARBA" id="ARBA00022741"/>
    </source>
</evidence>
<dbReference type="GO" id="GO:0005524">
    <property type="term" value="F:ATP binding"/>
    <property type="evidence" value="ECO:0007669"/>
    <property type="project" value="UniProtKB-KW"/>
</dbReference>
<dbReference type="Gene3D" id="3.40.50.300">
    <property type="entry name" value="P-loop containing nucleotide triphosphate hydrolases"/>
    <property type="match status" value="1"/>
</dbReference>
<feature type="transmembrane region" description="Helical" evidence="11">
    <location>
        <begin position="175"/>
        <end position="193"/>
    </location>
</feature>
<keyword evidence="6" id="KW-0547">Nucleotide-binding</keyword>
<evidence type="ECO:0000256" key="8">
    <source>
        <dbReference type="ARBA" id="ARBA00022989"/>
    </source>
</evidence>
<dbReference type="Pfam" id="PF00005">
    <property type="entry name" value="ABC_tran"/>
    <property type="match status" value="1"/>
</dbReference>
<feature type="domain" description="ABC transporter" evidence="12">
    <location>
        <begin position="407"/>
        <end position="641"/>
    </location>
</feature>
<dbReference type="SUPFAM" id="SSF90123">
    <property type="entry name" value="ABC transporter transmembrane region"/>
    <property type="match status" value="1"/>
</dbReference>
<dbReference type="PROSITE" id="PS00211">
    <property type="entry name" value="ABC_TRANSPORTER_1"/>
    <property type="match status" value="1"/>
</dbReference>
<evidence type="ECO:0000313" key="15">
    <source>
        <dbReference type="Proteomes" id="UP000467240"/>
    </source>
</evidence>
<feature type="domain" description="ABC transmembrane type-1" evidence="13">
    <location>
        <begin position="38"/>
        <end position="317"/>
    </location>
</feature>
<comment type="subcellular location">
    <subcellularLocation>
        <location evidence="1">Cell inner membrane</location>
        <topology evidence="1">Multi-pass membrane protein</topology>
    </subcellularLocation>
</comment>
<keyword evidence="15" id="KW-1185">Reference proteome</keyword>
<feature type="transmembrane region" description="Helical" evidence="11">
    <location>
        <begin position="254"/>
        <end position="276"/>
    </location>
</feature>
<evidence type="ECO:0000256" key="3">
    <source>
        <dbReference type="ARBA" id="ARBA00022475"/>
    </source>
</evidence>
<keyword evidence="7 14" id="KW-0067">ATP-binding</keyword>
<evidence type="ECO:0000256" key="5">
    <source>
        <dbReference type="ARBA" id="ARBA00022692"/>
    </source>
</evidence>
<dbReference type="Proteomes" id="UP000467240">
    <property type="component" value="Unassembled WGS sequence"/>
</dbReference>
<dbReference type="GO" id="GO:0005886">
    <property type="term" value="C:plasma membrane"/>
    <property type="evidence" value="ECO:0007669"/>
    <property type="project" value="UniProtKB-SubCell"/>
</dbReference>
<dbReference type="PANTHER" id="PTHR43394:SF1">
    <property type="entry name" value="ATP-BINDING CASSETTE SUB-FAMILY B MEMBER 10, MITOCHONDRIAL"/>
    <property type="match status" value="1"/>
</dbReference>
<evidence type="ECO:0000256" key="2">
    <source>
        <dbReference type="ARBA" id="ARBA00022448"/>
    </source>
</evidence>
<dbReference type="PANTHER" id="PTHR43394">
    <property type="entry name" value="ATP-DEPENDENT PERMEASE MDL1, MITOCHONDRIAL"/>
    <property type="match status" value="1"/>
</dbReference>
<dbReference type="PROSITE" id="PS50893">
    <property type="entry name" value="ABC_TRANSPORTER_2"/>
    <property type="match status" value="1"/>
</dbReference>
<evidence type="ECO:0000259" key="12">
    <source>
        <dbReference type="PROSITE" id="PS50893"/>
    </source>
</evidence>
<evidence type="ECO:0000256" key="10">
    <source>
        <dbReference type="ARBA" id="ARBA00023455"/>
    </source>
</evidence>
<dbReference type="InterPro" id="IPR003439">
    <property type="entry name" value="ABC_transporter-like_ATP-bd"/>
</dbReference>
<evidence type="ECO:0000259" key="13">
    <source>
        <dbReference type="PROSITE" id="PS50929"/>
    </source>
</evidence>
<dbReference type="InterPro" id="IPR017871">
    <property type="entry name" value="ABC_transporter-like_CS"/>
</dbReference>
<feature type="transmembrane region" description="Helical" evidence="11">
    <location>
        <begin position="288"/>
        <end position="315"/>
    </location>
</feature>
<dbReference type="CDD" id="cd18551">
    <property type="entry name" value="ABC_6TM_LmrA_like"/>
    <property type="match status" value="1"/>
</dbReference>
<dbReference type="InterPro" id="IPR011527">
    <property type="entry name" value="ABC1_TM_dom"/>
</dbReference>
<evidence type="ECO:0000256" key="9">
    <source>
        <dbReference type="ARBA" id="ARBA00023136"/>
    </source>
</evidence>
<feature type="transmembrane region" description="Helical" evidence="11">
    <location>
        <begin position="150"/>
        <end position="169"/>
    </location>
</feature>
<accession>A0A7J5BYG6</accession>
<feature type="transmembrane region" description="Helical" evidence="11">
    <location>
        <begin position="70"/>
        <end position="88"/>
    </location>
</feature>